<proteinExistence type="predicted"/>
<feature type="region of interest" description="Disordered" evidence="1">
    <location>
        <begin position="14"/>
        <end position="34"/>
    </location>
</feature>
<organism evidence="2 3">
    <name type="scientific">Stylosanthes scabra</name>
    <dbReference type="NCBI Taxonomy" id="79078"/>
    <lineage>
        <taxon>Eukaryota</taxon>
        <taxon>Viridiplantae</taxon>
        <taxon>Streptophyta</taxon>
        <taxon>Embryophyta</taxon>
        <taxon>Tracheophyta</taxon>
        <taxon>Spermatophyta</taxon>
        <taxon>Magnoliopsida</taxon>
        <taxon>eudicotyledons</taxon>
        <taxon>Gunneridae</taxon>
        <taxon>Pentapetalae</taxon>
        <taxon>rosids</taxon>
        <taxon>fabids</taxon>
        <taxon>Fabales</taxon>
        <taxon>Fabaceae</taxon>
        <taxon>Papilionoideae</taxon>
        <taxon>50 kb inversion clade</taxon>
        <taxon>dalbergioids sensu lato</taxon>
        <taxon>Dalbergieae</taxon>
        <taxon>Pterocarpus clade</taxon>
        <taxon>Stylosanthes</taxon>
    </lineage>
</organism>
<accession>A0ABU6XHA5</accession>
<gene>
    <name evidence="2" type="ORF">PIB30_056558</name>
</gene>
<protein>
    <submittedName>
        <fullName evidence="2">Uncharacterized protein</fullName>
    </submittedName>
</protein>
<comment type="caution">
    <text evidence="2">The sequence shown here is derived from an EMBL/GenBank/DDBJ whole genome shotgun (WGS) entry which is preliminary data.</text>
</comment>
<evidence type="ECO:0000313" key="3">
    <source>
        <dbReference type="Proteomes" id="UP001341840"/>
    </source>
</evidence>
<dbReference type="Proteomes" id="UP001341840">
    <property type="component" value="Unassembled WGS sequence"/>
</dbReference>
<name>A0ABU6XHA5_9FABA</name>
<reference evidence="2 3" key="1">
    <citation type="journal article" date="2023" name="Plants (Basel)">
        <title>Bridging the Gap: Combining Genomics and Transcriptomics Approaches to Understand Stylosanthes scabra, an Orphan Legume from the Brazilian Caatinga.</title>
        <authorList>
            <person name="Ferreira-Neto J.R.C."/>
            <person name="da Silva M.D."/>
            <person name="Binneck E."/>
            <person name="de Melo N.F."/>
            <person name="da Silva R.H."/>
            <person name="de Melo A.L.T.M."/>
            <person name="Pandolfi V."/>
            <person name="Bustamante F.O."/>
            <person name="Brasileiro-Vidal A.C."/>
            <person name="Benko-Iseppon A.M."/>
        </authorList>
    </citation>
    <scope>NUCLEOTIDE SEQUENCE [LARGE SCALE GENOMIC DNA]</scope>
    <source>
        <tissue evidence="2">Leaves</tissue>
    </source>
</reference>
<sequence length="141" mass="15680">MRDIRLEDVRIHRETTTSNRGSVHTGPIRPINQGPIQISNREANRLIKRYQLGNLPSSDLQLSQNRQTDLGQLEGKLYLQRAVGYTYKSSLRARNNSPMTKACPYTPQPVPAEILGGCTLGSSGSRLLGSSRNSYHSAPYL</sequence>
<evidence type="ECO:0000313" key="2">
    <source>
        <dbReference type="EMBL" id="MED6197445.1"/>
    </source>
</evidence>
<keyword evidence="3" id="KW-1185">Reference proteome</keyword>
<evidence type="ECO:0000256" key="1">
    <source>
        <dbReference type="SAM" id="MobiDB-lite"/>
    </source>
</evidence>
<dbReference type="EMBL" id="JASCZI010211902">
    <property type="protein sequence ID" value="MED6197445.1"/>
    <property type="molecule type" value="Genomic_DNA"/>
</dbReference>